<gene>
    <name evidence="5" type="primary">rpmC</name>
    <name evidence="6" type="ORF">A2215_03395</name>
</gene>
<dbReference type="InterPro" id="IPR001854">
    <property type="entry name" value="Ribosomal_uL29"/>
</dbReference>
<dbReference type="GO" id="GO:1990904">
    <property type="term" value="C:ribonucleoprotein complex"/>
    <property type="evidence" value="ECO:0007669"/>
    <property type="project" value="UniProtKB-KW"/>
</dbReference>
<sequence>MKSEMTKTDMIKKSTVDLLRLSEEMKVKVADLTMKISSKREKNFSKLKYLKRDRARVLGELSERNNNE</sequence>
<proteinExistence type="inferred from homology"/>
<evidence type="ECO:0000256" key="3">
    <source>
        <dbReference type="ARBA" id="ARBA00023274"/>
    </source>
</evidence>
<evidence type="ECO:0000313" key="6">
    <source>
        <dbReference type="EMBL" id="OGD64122.1"/>
    </source>
</evidence>
<comment type="similarity">
    <text evidence="1 5">Belongs to the universal ribosomal protein uL29 family.</text>
</comment>
<dbReference type="AlphaFoldDB" id="A0A1F5E9Q3"/>
<reference evidence="6 7" key="1">
    <citation type="journal article" date="2016" name="Nat. Commun.">
        <title>Thousands of microbial genomes shed light on interconnected biogeochemical processes in an aquifer system.</title>
        <authorList>
            <person name="Anantharaman K."/>
            <person name="Brown C.T."/>
            <person name="Hug L.A."/>
            <person name="Sharon I."/>
            <person name="Castelle C.J."/>
            <person name="Probst A.J."/>
            <person name="Thomas B.C."/>
            <person name="Singh A."/>
            <person name="Wilkins M.J."/>
            <person name="Karaoz U."/>
            <person name="Brodie E.L."/>
            <person name="Williams K.H."/>
            <person name="Hubbard S.S."/>
            <person name="Banfield J.F."/>
        </authorList>
    </citation>
    <scope>NUCLEOTIDE SEQUENCE [LARGE SCALE GENOMIC DNA]</scope>
</reference>
<dbReference type="SUPFAM" id="SSF46561">
    <property type="entry name" value="Ribosomal protein L29 (L29p)"/>
    <property type="match status" value="1"/>
</dbReference>
<dbReference type="Proteomes" id="UP000178583">
    <property type="component" value="Unassembled WGS sequence"/>
</dbReference>
<dbReference type="GO" id="GO:0006412">
    <property type="term" value="P:translation"/>
    <property type="evidence" value="ECO:0007669"/>
    <property type="project" value="UniProtKB-UniRule"/>
</dbReference>
<name>A0A1F5E9Q3_9BACT</name>
<evidence type="ECO:0000313" key="7">
    <source>
        <dbReference type="Proteomes" id="UP000178583"/>
    </source>
</evidence>
<evidence type="ECO:0000256" key="4">
    <source>
        <dbReference type="ARBA" id="ARBA00035204"/>
    </source>
</evidence>
<evidence type="ECO:0000256" key="5">
    <source>
        <dbReference type="HAMAP-Rule" id="MF_00374"/>
    </source>
</evidence>
<accession>A0A1F5E9Q3</accession>
<dbReference type="InterPro" id="IPR036049">
    <property type="entry name" value="Ribosomal_uL29_sf"/>
</dbReference>
<dbReference type="GO" id="GO:0005840">
    <property type="term" value="C:ribosome"/>
    <property type="evidence" value="ECO:0007669"/>
    <property type="project" value="UniProtKB-KW"/>
</dbReference>
<keyword evidence="3 5" id="KW-0687">Ribonucleoprotein</keyword>
<dbReference type="EMBL" id="MEZY01000022">
    <property type="protein sequence ID" value="OGD64122.1"/>
    <property type="molecule type" value="Genomic_DNA"/>
</dbReference>
<protein>
    <recommendedName>
        <fullName evidence="4 5">Large ribosomal subunit protein uL29</fullName>
    </recommendedName>
</protein>
<keyword evidence="2 5" id="KW-0689">Ribosomal protein</keyword>
<dbReference type="GO" id="GO:0003735">
    <property type="term" value="F:structural constituent of ribosome"/>
    <property type="evidence" value="ECO:0007669"/>
    <property type="project" value="InterPro"/>
</dbReference>
<dbReference type="STRING" id="1797472.A2215_03395"/>
<evidence type="ECO:0000256" key="1">
    <source>
        <dbReference type="ARBA" id="ARBA00009254"/>
    </source>
</evidence>
<dbReference type="Gene3D" id="1.10.287.310">
    <property type="match status" value="1"/>
</dbReference>
<comment type="caution">
    <text evidence="6">The sequence shown here is derived from an EMBL/GenBank/DDBJ whole genome shotgun (WGS) entry which is preliminary data.</text>
</comment>
<organism evidence="6 7">
    <name type="scientific">Candidatus Berkelbacteria bacterium RIFOXYA2_FULL_43_10</name>
    <dbReference type="NCBI Taxonomy" id="1797472"/>
    <lineage>
        <taxon>Bacteria</taxon>
        <taxon>Candidatus Berkelbacteria</taxon>
    </lineage>
</organism>
<evidence type="ECO:0000256" key="2">
    <source>
        <dbReference type="ARBA" id="ARBA00022980"/>
    </source>
</evidence>
<dbReference type="HAMAP" id="MF_00374">
    <property type="entry name" value="Ribosomal_uL29"/>
    <property type="match status" value="1"/>
</dbReference>